<dbReference type="InterPro" id="IPR045584">
    <property type="entry name" value="Pilin-like"/>
</dbReference>
<keyword evidence="1" id="KW-0472">Membrane</keyword>
<dbReference type="STRING" id="1184151.AW736_23995"/>
<dbReference type="InterPro" id="IPR012902">
    <property type="entry name" value="N_methyl_site"/>
</dbReference>
<evidence type="ECO:0000313" key="3">
    <source>
        <dbReference type="Proteomes" id="UP000078486"/>
    </source>
</evidence>
<dbReference type="NCBIfam" id="TIGR02532">
    <property type="entry name" value="IV_pilin_GFxxxE"/>
    <property type="match status" value="1"/>
</dbReference>
<reference evidence="2 3" key="1">
    <citation type="submission" date="2016-01" db="EMBL/GenBank/DDBJ databases">
        <title>High potential of lignocellulose degradation of a new Verrucomicrobia species.</title>
        <authorList>
            <person name="Wang Y."/>
            <person name="Shi Y."/>
            <person name="Qiu Z."/>
            <person name="Liu S."/>
            <person name="Yang H."/>
        </authorList>
    </citation>
    <scope>NUCLEOTIDE SEQUENCE [LARGE SCALE GENOMIC DNA]</scope>
    <source>
        <strain evidence="2 3">TSB47</strain>
    </source>
</reference>
<organism evidence="2 3">
    <name type="scientific">Termitidicoccus mucosus</name>
    <dbReference type="NCBI Taxonomy" id="1184151"/>
    <lineage>
        <taxon>Bacteria</taxon>
        <taxon>Pseudomonadati</taxon>
        <taxon>Verrucomicrobiota</taxon>
        <taxon>Opitutia</taxon>
        <taxon>Opitutales</taxon>
        <taxon>Opitutaceae</taxon>
        <taxon>Termitidicoccus</taxon>
    </lineage>
</organism>
<evidence type="ECO:0000313" key="2">
    <source>
        <dbReference type="EMBL" id="OAM87320.1"/>
    </source>
</evidence>
<name>A0A178IBG8_9BACT</name>
<keyword evidence="1" id="KW-1133">Transmembrane helix</keyword>
<evidence type="ECO:0008006" key="4">
    <source>
        <dbReference type="Google" id="ProtNLM"/>
    </source>
</evidence>
<proteinExistence type="predicted"/>
<dbReference type="EMBL" id="LRRQ01000175">
    <property type="protein sequence ID" value="OAM87320.1"/>
    <property type="molecule type" value="Genomic_DNA"/>
</dbReference>
<dbReference type="AlphaFoldDB" id="A0A178IBG8"/>
<keyword evidence="1" id="KW-0812">Transmembrane</keyword>
<protein>
    <recommendedName>
        <fullName evidence="4">Type II secretion system protein</fullName>
    </recommendedName>
</protein>
<feature type="transmembrane region" description="Helical" evidence="1">
    <location>
        <begin position="6"/>
        <end position="26"/>
    </location>
</feature>
<comment type="caution">
    <text evidence="2">The sequence shown here is derived from an EMBL/GenBank/DDBJ whole genome shotgun (WGS) entry which is preliminary data.</text>
</comment>
<accession>A0A178IBG8</accession>
<dbReference type="Gene3D" id="3.30.700.10">
    <property type="entry name" value="Glycoprotein, Type 4 Pilin"/>
    <property type="match status" value="1"/>
</dbReference>
<evidence type="ECO:0000256" key="1">
    <source>
        <dbReference type="SAM" id="Phobius"/>
    </source>
</evidence>
<dbReference type="SUPFAM" id="SSF54523">
    <property type="entry name" value="Pili subunits"/>
    <property type="match status" value="1"/>
</dbReference>
<dbReference type="RefSeq" id="WP_068772827.1">
    <property type="nucleotide sequence ID" value="NZ_CP109796.1"/>
</dbReference>
<sequence length="299" mass="32166">MAKRGFSLLEIVLVLFVIGVLASVLLPSTRDMVERSQREAEARSLAELAATITQSFDATDLSLLNIAALPGTIGESDTATAFSTSTTAPYTMTASNSWFAKAGRLRGLVPVIGAAPIPSVQPELARLAFNRNGNPRLLFAGPDEPDRQRFLLLSLAGRSEQLALPTYEAGGAWFDAIWNHDWENRSAGLPGYWVSRLTGAQVSAWIQGSGGLTQVSKLCVRRIVLPKFRLTVNNNHPTEQVFVSFNNTPAAFTAAASSGASVTPEILGGRLVIIHRGSAWPGVEALRFHLRENATVTVQ</sequence>
<keyword evidence="3" id="KW-1185">Reference proteome</keyword>
<dbReference type="Proteomes" id="UP000078486">
    <property type="component" value="Unassembled WGS sequence"/>
</dbReference>
<dbReference type="PROSITE" id="PS00409">
    <property type="entry name" value="PROKAR_NTER_METHYL"/>
    <property type="match status" value="1"/>
</dbReference>
<gene>
    <name evidence="2" type="ORF">AW736_23995</name>
</gene>